<protein>
    <submittedName>
        <fullName evidence="2">Helicase/secretion CpaE-like protein</fullName>
    </submittedName>
</protein>
<dbReference type="PANTHER" id="PTHR43384:SF11">
    <property type="entry name" value="SEPTUM SITE DETERMINING PROTEIN"/>
    <property type="match status" value="1"/>
</dbReference>
<dbReference type="Gene3D" id="3.40.50.300">
    <property type="entry name" value="P-loop containing nucleotide triphosphate hydrolases"/>
    <property type="match status" value="1"/>
</dbReference>
<dbReference type="GO" id="GO:0016887">
    <property type="term" value="F:ATP hydrolysis activity"/>
    <property type="evidence" value="ECO:0007669"/>
    <property type="project" value="TreeGrafter"/>
</dbReference>
<evidence type="ECO:0000259" key="1">
    <source>
        <dbReference type="Pfam" id="PF26563"/>
    </source>
</evidence>
<evidence type="ECO:0000313" key="2">
    <source>
        <dbReference type="EMBL" id="CDO85673.1"/>
    </source>
</evidence>
<dbReference type="NCBIfam" id="TIGR03815">
    <property type="entry name" value="CpaE_hom_Actino"/>
    <property type="match status" value="1"/>
</dbReference>
<keyword evidence="2" id="KW-0378">Hydrolase</keyword>
<keyword evidence="2" id="KW-0067">ATP-binding</keyword>
<reference evidence="2" key="2">
    <citation type="submission" date="2014-04" db="EMBL/GenBank/DDBJ databases">
        <authorList>
            <person name="Urmite Genomes U."/>
        </authorList>
    </citation>
    <scope>NUCLEOTIDE SEQUENCE</scope>
    <source>
        <strain evidence="2">DSM 44626</strain>
    </source>
</reference>
<name>A0A024JR21_9MYCO</name>
<dbReference type="eggNOG" id="COG0455">
    <property type="taxonomic scope" value="Bacteria"/>
</dbReference>
<dbReference type="GO" id="GO:0005524">
    <property type="term" value="F:ATP binding"/>
    <property type="evidence" value="ECO:0007669"/>
    <property type="project" value="TreeGrafter"/>
</dbReference>
<feature type="domain" description="Rv3660c-like CheY-like N-terminal" evidence="1">
    <location>
        <begin position="103"/>
        <end position="208"/>
    </location>
</feature>
<dbReference type="GO" id="GO:0004386">
    <property type="term" value="F:helicase activity"/>
    <property type="evidence" value="ECO:0007669"/>
    <property type="project" value="UniProtKB-KW"/>
</dbReference>
<keyword evidence="2" id="KW-0347">Helicase</keyword>
<keyword evidence="2" id="KW-0547">Nucleotide-binding</keyword>
<dbReference type="Proteomes" id="UP000028880">
    <property type="component" value="Unassembled WGS sequence"/>
</dbReference>
<dbReference type="GO" id="GO:0005829">
    <property type="term" value="C:cytosol"/>
    <property type="evidence" value="ECO:0007669"/>
    <property type="project" value="TreeGrafter"/>
</dbReference>
<organism evidence="2">
    <name type="scientific">Mycobacterium triplex</name>
    <dbReference type="NCBI Taxonomy" id="47839"/>
    <lineage>
        <taxon>Bacteria</taxon>
        <taxon>Bacillati</taxon>
        <taxon>Actinomycetota</taxon>
        <taxon>Actinomycetes</taxon>
        <taxon>Mycobacteriales</taxon>
        <taxon>Mycobacteriaceae</taxon>
        <taxon>Mycobacterium</taxon>
        <taxon>Mycobacterium simiae complex</taxon>
    </lineage>
</organism>
<dbReference type="SUPFAM" id="SSF52540">
    <property type="entry name" value="P-loop containing nucleoside triphosphate hydrolases"/>
    <property type="match status" value="1"/>
</dbReference>
<dbReference type="GO" id="GO:0051782">
    <property type="term" value="P:negative regulation of cell division"/>
    <property type="evidence" value="ECO:0007669"/>
    <property type="project" value="TreeGrafter"/>
</dbReference>
<reference evidence="2" key="1">
    <citation type="journal article" date="2014" name="Genome Announc.">
        <title>Draft Genome Sequence of Mycobacterium triplex DSM 44626.</title>
        <authorList>
            <person name="Sassi M."/>
            <person name="Croce O."/>
            <person name="Robert C."/>
            <person name="Raoult D."/>
            <person name="Drancourt M."/>
        </authorList>
    </citation>
    <scope>NUCLEOTIDE SEQUENCE [LARGE SCALE GENOMIC DNA]</scope>
    <source>
        <strain evidence="2">DSM 44626</strain>
    </source>
</reference>
<dbReference type="InterPro" id="IPR059050">
    <property type="entry name" value="Rv3660c_N"/>
</dbReference>
<dbReference type="EMBL" id="HG964446">
    <property type="protein sequence ID" value="CDO85673.1"/>
    <property type="molecule type" value="Genomic_DNA"/>
</dbReference>
<dbReference type="AlphaFoldDB" id="A0A024JR21"/>
<dbReference type="STRING" id="47839.BN973_00002"/>
<dbReference type="PANTHER" id="PTHR43384">
    <property type="entry name" value="SEPTUM SITE-DETERMINING PROTEIN MIND HOMOLOG, CHLOROPLASTIC-RELATED"/>
    <property type="match status" value="1"/>
</dbReference>
<dbReference type="InterPro" id="IPR027417">
    <property type="entry name" value="P-loop_NTPase"/>
</dbReference>
<accession>A0A024JR21</accession>
<dbReference type="InterPro" id="IPR050625">
    <property type="entry name" value="ParA/MinD_ATPase"/>
</dbReference>
<dbReference type="HOGENOM" id="CLU_042654_2_1_11"/>
<sequence>MYQPDPPGLMHDDLRLLPPWRGSSLFWGNFLDNPAVLYTLRRLRAQCYPSGGPAPNRELCAHSRISPQIQVWDWCAILSCPHGGGVTIATGSEARHSAGVLAVLTDPILRDELDRVAAAVGVRVVHAGESAVGRKTWSAAAAVVLDAAGADRCGRAALPRRVHVTVLCAAEPAPPTWAAAIAVGAQHVLSLPEQEHELIRELAESAESIRDDGLRGGAVAVIGGCGGAGASLFAAAVARAANHALLLDLDPWGGGVDLLLGGETTPGLRWPDLALQGGRLNWPAVREALPRLHGVSVLSGTRRGYELDAGPVDAVIDAGRRGGVTVVCDLPRRLTEATQAGLVAADLVVVISPCDVRSCAATAAMTPVLATINPNLGLVVRGPSPGGLRATEVADITSLPLLASMKAQPQLAEQLEHGGLRLGRRSALTAAARRVLAILPRGPKARAA</sequence>
<dbReference type="GO" id="GO:0009898">
    <property type="term" value="C:cytoplasmic side of plasma membrane"/>
    <property type="evidence" value="ECO:0007669"/>
    <property type="project" value="TreeGrafter"/>
</dbReference>
<proteinExistence type="predicted"/>
<dbReference type="InterPro" id="IPR022521">
    <property type="entry name" value="Rv3660c"/>
</dbReference>
<dbReference type="Pfam" id="PF26563">
    <property type="entry name" value="Rv3660c_N"/>
    <property type="match status" value="1"/>
</dbReference>
<gene>
    <name evidence="2" type="ORF">BN973_00002</name>
</gene>